<name>A0ABT0SVG3_9GAMM</name>
<dbReference type="GO" id="GO:0008168">
    <property type="term" value="F:methyltransferase activity"/>
    <property type="evidence" value="ECO:0007669"/>
    <property type="project" value="UniProtKB-KW"/>
</dbReference>
<keyword evidence="3" id="KW-1185">Reference proteome</keyword>
<comment type="caution">
    <text evidence="2">The sequence shown here is derived from an EMBL/GenBank/DDBJ whole genome shotgun (WGS) entry which is preliminary data.</text>
</comment>
<protein>
    <submittedName>
        <fullName evidence="2">Class I SAM-dependent methyltransferase</fullName>
    </submittedName>
</protein>
<dbReference type="Pfam" id="PF08241">
    <property type="entry name" value="Methyltransf_11"/>
    <property type="match status" value="1"/>
</dbReference>
<dbReference type="InterPro" id="IPR029063">
    <property type="entry name" value="SAM-dependent_MTases_sf"/>
</dbReference>
<keyword evidence="2" id="KW-0489">Methyltransferase</keyword>
<accession>A0ABT0SVG3</accession>
<reference evidence="2" key="1">
    <citation type="submission" date="2022-05" db="EMBL/GenBank/DDBJ databases">
        <title>Halomonas geminus sp. nov. and Halomonas llamarensis sp. nov. isolated from high-altitude salars of the Atacama Desert.</title>
        <authorList>
            <person name="Hintersatz C."/>
            <person name="Rojas L.A."/>
            <person name="Wei T.-S."/>
            <person name="Kutschke S."/>
            <person name="Lehmann F."/>
            <person name="Jain R."/>
            <person name="Pollmann K."/>
        </authorList>
    </citation>
    <scope>NUCLEOTIDE SEQUENCE</scope>
    <source>
        <strain evidence="2">ATCHA</strain>
    </source>
</reference>
<feature type="domain" description="Methyltransferase type 11" evidence="1">
    <location>
        <begin position="113"/>
        <end position="214"/>
    </location>
</feature>
<dbReference type="PANTHER" id="PTHR43591:SF110">
    <property type="entry name" value="RHODANESE DOMAIN-CONTAINING PROTEIN"/>
    <property type="match status" value="1"/>
</dbReference>
<gene>
    <name evidence="2" type="ORF">M8006_17330</name>
</gene>
<dbReference type="CDD" id="cd02440">
    <property type="entry name" value="AdoMet_MTases"/>
    <property type="match status" value="1"/>
</dbReference>
<dbReference type="SUPFAM" id="SSF53335">
    <property type="entry name" value="S-adenosyl-L-methionine-dependent methyltransferases"/>
    <property type="match status" value="1"/>
</dbReference>
<evidence type="ECO:0000313" key="2">
    <source>
        <dbReference type="EMBL" id="MCL7931717.1"/>
    </source>
</evidence>
<dbReference type="PANTHER" id="PTHR43591">
    <property type="entry name" value="METHYLTRANSFERASE"/>
    <property type="match status" value="1"/>
</dbReference>
<sequence length="279" mass="32043">MRLHPVTFAKSVRDIYLTFNNNFSGYLKMDMLKQDNVDLTKVFEPEKLTQFLSLFEQLDAPKDTSSGPIDFTEEHDFSVANDQKRYGKHRLVEEIFRWLKARKSHDTAPLRTLSIGTGDGATALRYSKALDFSNGDKVIGLDLYEKYLVKACYNLPSMQTHEVDLNALGDEVKMPLEDNSVDLVECSMTAHHMENFDILIDEVHRVLRKDGVFFYVDLIDKTNIEDCMVFDNHHDYPNYHGVEFYRSADEIIGTVTKHLEISQVSRIGPGYIFLGATKK</sequence>
<proteinExistence type="predicted"/>
<dbReference type="Proteomes" id="UP001165308">
    <property type="component" value="Unassembled WGS sequence"/>
</dbReference>
<keyword evidence="2" id="KW-0808">Transferase</keyword>
<evidence type="ECO:0000259" key="1">
    <source>
        <dbReference type="Pfam" id="PF08241"/>
    </source>
</evidence>
<dbReference type="RefSeq" id="WP_250084417.1">
    <property type="nucleotide sequence ID" value="NZ_JAMJPJ010000057.1"/>
</dbReference>
<dbReference type="EMBL" id="JAMJPJ010000057">
    <property type="protein sequence ID" value="MCL7931717.1"/>
    <property type="molecule type" value="Genomic_DNA"/>
</dbReference>
<dbReference type="GO" id="GO:0032259">
    <property type="term" value="P:methylation"/>
    <property type="evidence" value="ECO:0007669"/>
    <property type="project" value="UniProtKB-KW"/>
</dbReference>
<dbReference type="InterPro" id="IPR013216">
    <property type="entry name" value="Methyltransf_11"/>
</dbReference>
<organism evidence="2 3">
    <name type="scientific">Halomonas llamarensis</name>
    <dbReference type="NCBI Taxonomy" id="2945104"/>
    <lineage>
        <taxon>Bacteria</taxon>
        <taxon>Pseudomonadati</taxon>
        <taxon>Pseudomonadota</taxon>
        <taxon>Gammaproteobacteria</taxon>
        <taxon>Oceanospirillales</taxon>
        <taxon>Halomonadaceae</taxon>
        <taxon>Halomonas</taxon>
    </lineage>
</organism>
<evidence type="ECO:0000313" key="3">
    <source>
        <dbReference type="Proteomes" id="UP001165308"/>
    </source>
</evidence>
<dbReference type="Gene3D" id="3.40.50.150">
    <property type="entry name" value="Vaccinia Virus protein VP39"/>
    <property type="match status" value="1"/>
</dbReference>